<organism evidence="1 2">
    <name type="scientific">Kaistia soli DSM 19436</name>
    <dbReference type="NCBI Taxonomy" id="1122133"/>
    <lineage>
        <taxon>Bacteria</taxon>
        <taxon>Pseudomonadati</taxon>
        <taxon>Pseudomonadota</taxon>
        <taxon>Alphaproteobacteria</taxon>
        <taxon>Hyphomicrobiales</taxon>
        <taxon>Kaistiaceae</taxon>
        <taxon>Kaistia</taxon>
    </lineage>
</organism>
<evidence type="ECO:0000313" key="2">
    <source>
        <dbReference type="Proteomes" id="UP000184485"/>
    </source>
</evidence>
<dbReference type="STRING" id="1122133.SAMN02745157_2825"/>
<name>A0A1M5DXQ2_9HYPH</name>
<sequence>MHAVLTGHGGPSQLPSFSRWRVTGQLGAIRQGRQHACSPLGRPARQNKRNEATILDKTDHPDEIFHYTSIGGLLGIIQSKCLHASHIEFMNDRMEMRYADDLIRPLLVPAFRECFSHLQRQVVMTGGFDMDWLCEHEASNLLAAIRRTSNRLAPLFVVSFCRATSAEIASDGLLSQWRGYGVDGGVAIVFDQRGISTLIESERAKFQLATISFGDVIYGPNDPEFESIIPNLELYKSAAATIIEMTMNTTAAKNLLEHFPKVPLEELFQPYSSVQPMLKHPSFREENEYRLTLSVGKNGFVESDSLAEKGVKFKQRGNYLIPYIELHSNDGPALPILRVIVGPSVEGERRRDSVEMLLREHGHSIPVSLSKIPLT</sequence>
<protein>
    <recommendedName>
        <fullName evidence="3">DUF2971 domain-containing protein</fullName>
    </recommendedName>
</protein>
<evidence type="ECO:0000313" key="1">
    <source>
        <dbReference type="EMBL" id="SHF71611.1"/>
    </source>
</evidence>
<dbReference type="InterPro" id="IPR021352">
    <property type="entry name" value="DUF2971"/>
</dbReference>
<proteinExistence type="predicted"/>
<dbReference type="EMBL" id="FQUP01000002">
    <property type="protein sequence ID" value="SHF71611.1"/>
    <property type="molecule type" value="Genomic_DNA"/>
</dbReference>
<gene>
    <name evidence="1" type="ORF">SAMN02745157_2825</name>
</gene>
<dbReference type="OrthoDB" id="9795560at2"/>
<evidence type="ECO:0008006" key="3">
    <source>
        <dbReference type="Google" id="ProtNLM"/>
    </source>
</evidence>
<reference evidence="1 2" key="1">
    <citation type="submission" date="2016-11" db="EMBL/GenBank/DDBJ databases">
        <authorList>
            <person name="Jaros S."/>
            <person name="Januszkiewicz K."/>
            <person name="Wedrychowicz H."/>
        </authorList>
    </citation>
    <scope>NUCLEOTIDE SEQUENCE [LARGE SCALE GENOMIC DNA]</scope>
    <source>
        <strain evidence="1 2">DSM 19436</strain>
    </source>
</reference>
<dbReference type="Pfam" id="PF11185">
    <property type="entry name" value="DUF2971"/>
    <property type="match status" value="1"/>
</dbReference>
<dbReference type="AlphaFoldDB" id="A0A1M5DXQ2"/>
<dbReference type="Proteomes" id="UP000184485">
    <property type="component" value="Unassembled WGS sequence"/>
</dbReference>
<keyword evidence="2" id="KW-1185">Reference proteome</keyword>
<accession>A0A1M5DXQ2</accession>